<dbReference type="PROSITE" id="PS50949">
    <property type="entry name" value="HTH_GNTR"/>
    <property type="match status" value="1"/>
</dbReference>
<dbReference type="InterPro" id="IPR050679">
    <property type="entry name" value="Bact_HTH_transcr_reg"/>
</dbReference>
<dbReference type="PRINTS" id="PR00035">
    <property type="entry name" value="HTHGNTR"/>
</dbReference>
<dbReference type="GO" id="GO:0003700">
    <property type="term" value="F:DNA-binding transcription factor activity"/>
    <property type="evidence" value="ECO:0007669"/>
    <property type="project" value="InterPro"/>
</dbReference>
<evidence type="ECO:0000313" key="7">
    <source>
        <dbReference type="Proteomes" id="UP000674938"/>
    </source>
</evidence>
<dbReference type="AlphaFoldDB" id="A0A940PBY0"/>
<gene>
    <name evidence="6" type="ORF">I6N95_14155</name>
</gene>
<keyword evidence="4" id="KW-0804">Transcription</keyword>
<dbReference type="Gene3D" id="3.40.1410.10">
    <property type="entry name" value="Chorismate lyase-like"/>
    <property type="match status" value="1"/>
</dbReference>
<dbReference type="InterPro" id="IPR036388">
    <property type="entry name" value="WH-like_DNA-bd_sf"/>
</dbReference>
<organism evidence="6 7">
    <name type="scientific">Vagococcus allomyrinae</name>
    <dbReference type="NCBI Taxonomy" id="2794353"/>
    <lineage>
        <taxon>Bacteria</taxon>
        <taxon>Bacillati</taxon>
        <taxon>Bacillota</taxon>
        <taxon>Bacilli</taxon>
        <taxon>Lactobacillales</taxon>
        <taxon>Enterococcaceae</taxon>
        <taxon>Vagococcus</taxon>
    </lineage>
</organism>
<dbReference type="InterPro" id="IPR000524">
    <property type="entry name" value="Tscrpt_reg_HTH_GntR"/>
</dbReference>
<dbReference type="Pfam" id="PF07702">
    <property type="entry name" value="UTRA"/>
    <property type="match status" value="1"/>
</dbReference>
<dbReference type="CDD" id="cd07377">
    <property type="entry name" value="WHTH_GntR"/>
    <property type="match status" value="1"/>
</dbReference>
<evidence type="ECO:0000256" key="4">
    <source>
        <dbReference type="ARBA" id="ARBA00023163"/>
    </source>
</evidence>
<dbReference type="Pfam" id="PF00392">
    <property type="entry name" value="GntR"/>
    <property type="match status" value="1"/>
</dbReference>
<comment type="caution">
    <text evidence="6">The sequence shown here is derived from an EMBL/GenBank/DDBJ whole genome shotgun (WGS) entry which is preliminary data.</text>
</comment>
<evidence type="ECO:0000256" key="3">
    <source>
        <dbReference type="ARBA" id="ARBA00023125"/>
    </source>
</evidence>
<evidence type="ECO:0000313" key="6">
    <source>
        <dbReference type="EMBL" id="MBP1042159.1"/>
    </source>
</evidence>
<keyword evidence="2" id="KW-0805">Transcription regulation</keyword>
<reference evidence="6" key="1">
    <citation type="submission" date="2020-12" db="EMBL/GenBank/DDBJ databases">
        <title>Vagococcus allomyrinae sp. nov. and Enterococcus lavae sp. nov., isolated from the larvae of Allomyrina dichotoma.</title>
        <authorList>
            <person name="Lee S.D."/>
        </authorList>
    </citation>
    <scope>NUCLEOTIDE SEQUENCE</scope>
    <source>
        <strain evidence="6">BWB3-3</strain>
    </source>
</reference>
<dbReference type="SMART" id="SM00866">
    <property type="entry name" value="UTRA"/>
    <property type="match status" value="1"/>
</dbReference>
<dbReference type="PANTHER" id="PTHR44846">
    <property type="entry name" value="MANNOSYL-D-GLYCERATE TRANSPORT/METABOLISM SYSTEM REPRESSOR MNGR-RELATED"/>
    <property type="match status" value="1"/>
</dbReference>
<dbReference type="GO" id="GO:0003677">
    <property type="term" value="F:DNA binding"/>
    <property type="evidence" value="ECO:0007669"/>
    <property type="project" value="UniProtKB-KW"/>
</dbReference>
<accession>A0A940PBY0</accession>
<sequence>MTKYEQIANILRDRIKDGRYPKDSLLPNQLQFVEEFKVSRVTIKKAINILAMEGLVYSQRGAGTRVLKSSIWGGQDFSAKEYDGLSQQMKNHDLASQIIVFEVEFPDELVKEKLLLDSHQPVYKIIRLRLLDDLPYVLEHTYMPTELVPSLTPTILKQSIYNYIHQELGISFAGAYRNLKADKADQLDIDYLNCQETDPILEVEQVIYLKDGQPIEYSRSRNRFDQRSYSILDVIE</sequence>
<dbReference type="Proteomes" id="UP000674938">
    <property type="component" value="Unassembled WGS sequence"/>
</dbReference>
<dbReference type="SUPFAM" id="SSF46785">
    <property type="entry name" value="Winged helix' DNA-binding domain"/>
    <property type="match status" value="1"/>
</dbReference>
<dbReference type="InterPro" id="IPR011663">
    <property type="entry name" value="UTRA"/>
</dbReference>
<dbReference type="RefSeq" id="WP_209529097.1">
    <property type="nucleotide sequence ID" value="NZ_JAEEGA010000009.1"/>
</dbReference>
<dbReference type="PANTHER" id="PTHR44846:SF5">
    <property type="entry name" value="HTH-TYPE TRANSCRIPTIONAL REGULATOR GMUR"/>
    <property type="match status" value="1"/>
</dbReference>
<dbReference type="Gene3D" id="1.10.10.10">
    <property type="entry name" value="Winged helix-like DNA-binding domain superfamily/Winged helix DNA-binding domain"/>
    <property type="match status" value="1"/>
</dbReference>
<dbReference type="EMBL" id="JAEEGA010000009">
    <property type="protein sequence ID" value="MBP1042159.1"/>
    <property type="molecule type" value="Genomic_DNA"/>
</dbReference>
<keyword evidence="7" id="KW-1185">Reference proteome</keyword>
<evidence type="ECO:0000256" key="1">
    <source>
        <dbReference type="ARBA" id="ARBA00022491"/>
    </source>
</evidence>
<evidence type="ECO:0000259" key="5">
    <source>
        <dbReference type="PROSITE" id="PS50949"/>
    </source>
</evidence>
<name>A0A940PBY0_9ENTE</name>
<feature type="domain" description="HTH gntR-type" evidence="5">
    <location>
        <begin position="1"/>
        <end position="69"/>
    </location>
</feature>
<dbReference type="GO" id="GO:0045892">
    <property type="term" value="P:negative regulation of DNA-templated transcription"/>
    <property type="evidence" value="ECO:0007669"/>
    <property type="project" value="TreeGrafter"/>
</dbReference>
<protein>
    <submittedName>
        <fullName evidence="6">GntR family transcriptional regulator</fullName>
    </submittedName>
</protein>
<dbReference type="FunFam" id="3.40.1410.10:FF:000008">
    <property type="entry name" value="Transcriptional regulator, GntR family"/>
    <property type="match status" value="1"/>
</dbReference>
<dbReference type="InterPro" id="IPR036390">
    <property type="entry name" value="WH_DNA-bd_sf"/>
</dbReference>
<dbReference type="SUPFAM" id="SSF64288">
    <property type="entry name" value="Chorismate lyase-like"/>
    <property type="match status" value="1"/>
</dbReference>
<dbReference type="InterPro" id="IPR028978">
    <property type="entry name" value="Chorismate_lyase_/UTRA_dom_sf"/>
</dbReference>
<dbReference type="SMART" id="SM00345">
    <property type="entry name" value="HTH_GNTR"/>
    <property type="match status" value="1"/>
</dbReference>
<proteinExistence type="predicted"/>
<keyword evidence="1" id="KW-0678">Repressor</keyword>
<evidence type="ECO:0000256" key="2">
    <source>
        <dbReference type="ARBA" id="ARBA00023015"/>
    </source>
</evidence>
<keyword evidence="3" id="KW-0238">DNA-binding</keyword>